<dbReference type="PROSITE" id="PS51671">
    <property type="entry name" value="ACT"/>
    <property type="match status" value="1"/>
</dbReference>
<dbReference type="SUPFAM" id="SSF48179">
    <property type="entry name" value="6-phosphogluconate dehydrogenase C-terminal domain-like"/>
    <property type="match status" value="1"/>
</dbReference>
<comment type="pathway">
    <text evidence="1">Amino-acid biosynthesis; L-tyrosine biosynthesis; (4-hydroxyphenyl)pyruvate from prephenate (NAD(+) route): step 1/1.</text>
</comment>
<dbReference type="EC" id="1.3.1.12" evidence="3"/>
<evidence type="ECO:0000256" key="8">
    <source>
        <dbReference type="ARBA" id="ARBA00023141"/>
    </source>
</evidence>
<dbReference type="Pfam" id="PF01842">
    <property type="entry name" value="ACT"/>
    <property type="match status" value="1"/>
</dbReference>
<evidence type="ECO:0000256" key="2">
    <source>
        <dbReference type="ARBA" id="ARBA00007964"/>
    </source>
</evidence>
<evidence type="ECO:0000259" key="10">
    <source>
        <dbReference type="PROSITE" id="PS51176"/>
    </source>
</evidence>
<dbReference type="Proteomes" id="UP001549099">
    <property type="component" value="Unassembled WGS sequence"/>
</dbReference>
<protein>
    <recommendedName>
        <fullName evidence="4">Prephenate dehydrogenase</fullName>
        <ecNumber evidence="3">1.3.1.12</ecNumber>
    </recommendedName>
</protein>
<comment type="catalytic activity">
    <reaction evidence="9">
        <text>prephenate + NAD(+) = 3-(4-hydroxyphenyl)pyruvate + CO2 + NADH</text>
        <dbReference type="Rhea" id="RHEA:13869"/>
        <dbReference type="ChEBI" id="CHEBI:16526"/>
        <dbReference type="ChEBI" id="CHEBI:29934"/>
        <dbReference type="ChEBI" id="CHEBI:36242"/>
        <dbReference type="ChEBI" id="CHEBI:57540"/>
        <dbReference type="ChEBI" id="CHEBI:57945"/>
        <dbReference type="EC" id="1.3.1.12"/>
    </reaction>
</comment>
<evidence type="ECO:0000256" key="6">
    <source>
        <dbReference type="ARBA" id="ARBA00023002"/>
    </source>
</evidence>
<evidence type="ECO:0000256" key="1">
    <source>
        <dbReference type="ARBA" id="ARBA00005067"/>
    </source>
</evidence>
<feature type="domain" description="Prephenate/arogenate dehydrogenase" evidence="10">
    <location>
        <begin position="3"/>
        <end position="292"/>
    </location>
</feature>
<evidence type="ECO:0000313" key="12">
    <source>
        <dbReference type="EMBL" id="MET3575143.1"/>
    </source>
</evidence>
<evidence type="ECO:0000259" key="11">
    <source>
        <dbReference type="PROSITE" id="PS51671"/>
    </source>
</evidence>
<evidence type="ECO:0000256" key="3">
    <source>
        <dbReference type="ARBA" id="ARBA00012068"/>
    </source>
</evidence>
<dbReference type="Pfam" id="PF20463">
    <property type="entry name" value="PDH_C"/>
    <property type="match status" value="1"/>
</dbReference>
<keyword evidence="13" id="KW-1185">Reference proteome</keyword>
<evidence type="ECO:0000256" key="7">
    <source>
        <dbReference type="ARBA" id="ARBA00023027"/>
    </source>
</evidence>
<evidence type="ECO:0000256" key="9">
    <source>
        <dbReference type="ARBA" id="ARBA00049260"/>
    </source>
</evidence>
<dbReference type="InterPro" id="IPR046826">
    <property type="entry name" value="PDH_N"/>
</dbReference>
<dbReference type="Pfam" id="PF02153">
    <property type="entry name" value="PDH_N"/>
    <property type="match status" value="1"/>
</dbReference>
<keyword evidence="8" id="KW-0028">Amino-acid biosynthesis</keyword>
<dbReference type="PROSITE" id="PS51176">
    <property type="entry name" value="PDH_ADH"/>
    <property type="match status" value="1"/>
</dbReference>
<dbReference type="PANTHER" id="PTHR21363:SF0">
    <property type="entry name" value="PREPHENATE DEHYDROGENASE [NADP(+)]"/>
    <property type="match status" value="1"/>
</dbReference>
<dbReference type="InterPro" id="IPR045865">
    <property type="entry name" value="ACT-like_dom_sf"/>
</dbReference>
<dbReference type="Gene3D" id="1.10.3660.10">
    <property type="entry name" value="6-phosphogluconate dehydrogenase C-terminal like domain"/>
    <property type="match status" value="1"/>
</dbReference>
<dbReference type="PANTHER" id="PTHR21363">
    <property type="entry name" value="PREPHENATE DEHYDROGENASE"/>
    <property type="match status" value="1"/>
</dbReference>
<comment type="similarity">
    <text evidence="2">Belongs to the prephenate/arogenate dehydrogenase family.</text>
</comment>
<proteinExistence type="inferred from homology"/>
<name>A0ABV2GA34_9BACL</name>
<evidence type="ECO:0000256" key="4">
    <source>
        <dbReference type="ARBA" id="ARBA00016891"/>
    </source>
</evidence>
<keyword evidence="7" id="KW-0520">NAD</keyword>
<reference evidence="12 13" key="1">
    <citation type="submission" date="2024-06" db="EMBL/GenBank/DDBJ databases">
        <title>Genomic Encyclopedia of Type Strains, Phase IV (KMG-IV): sequencing the most valuable type-strain genomes for metagenomic binning, comparative biology and taxonomic classification.</title>
        <authorList>
            <person name="Goeker M."/>
        </authorList>
    </citation>
    <scope>NUCLEOTIDE SEQUENCE [LARGE SCALE GENOMIC DNA]</scope>
    <source>
        <strain evidence="12 13">DSM 26128</strain>
    </source>
</reference>
<keyword evidence="5" id="KW-0827">Tyrosine biosynthesis</keyword>
<dbReference type="Gene3D" id="3.40.50.720">
    <property type="entry name" value="NAD(P)-binding Rossmann-like Domain"/>
    <property type="match status" value="1"/>
</dbReference>
<dbReference type="GO" id="GO:0008977">
    <property type="term" value="F:prephenate dehydrogenase (NAD+) activity"/>
    <property type="evidence" value="ECO:0007669"/>
    <property type="project" value="UniProtKB-EC"/>
</dbReference>
<evidence type="ECO:0000313" key="13">
    <source>
        <dbReference type="Proteomes" id="UP001549099"/>
    </source>
</evidence>
<accession>A0ABV2GA34</accession>
<dbReference type="InterPro" id="IPR050812">
    <property type="entry name" value="Preph/Arog_dehydrog"/>
</dbReference>
<dbReference type="InterPro" id="IPR008927">
    <property type="entry name" value="6-PGluconate_DH-like_C_sf"/>
</dbReference>
<gene>
    <name evidence="12" type="ORF">ABID49_001027</name>
</gene>
<organism evidence="12 13">
    <name type="scientific">Bhargavaea ullalensis</name>
    <dbReference type="NCBI Taxonomy" id="1265685"/>
    <lineage>
        <taxon>Bacteria</taxon>
        <taxon>Bacillati</taxon>
        <taxon>Bacillota</taxon>
        <taxon>Bacilli</taxon>
        <taxon>Bacillales</taxon>
        <taxon>Caryophanaceae</taxon>
        <taxon>Bhargavaea</taxon>
    </lineage>
</organism>
<dbReference type="RefSeq" id="WP_354196022.1">
    <property type="nucleotide sequence ID" value="NZ_JBEPLW010000004.1"/>
</dbReference>
<dbReference type="Gene3D" id="3.30.70.260">
    <property type="match status" value="1"/>
</dbReference>
<dbReference type="EMBL" id="JBEPLW010000004">
    <property type="protein sequence ID" value="MET3575143.1"/>
    <property type="molecule type" value="Genomic_DNA"/>
</dbReference>
<feature type="domain" description="ACT" evidence="11">
    <location>
        <begin position="297"/>
        <end position="367"/>
    </location>
</feature>
<dbReference type="InterPro" id="IPR046825">
    <property type="entry name" value="PDH_C"/>
</dbReference>
<comment type="caution">
    <text evidence="12">The sequence shown here is derived from an EMBL/GenBank/DDBJ whole genome shotgun (WGS) entry which is preliminary data.</text>
</comment>
<keyword evidence="8" id="KW-0057">Aromatic amino acid biosynthesis</keyword>
<dbReference type="InterPro" id="IPR003099">
    <property type="entry name" value="Prephen_DH"/>
</dbReference>
<sequence length="367" mass="40296">METKVAIIGLGLIGGSMALALQRHEHVFVTGFDADERTLCEALHLGIIHGKADTARRAAESADYIFFATPVNETIRLMKQASEEWSLKPGAVLTDTGSTKTNIMEHADLFEGTDTVFVGGHPMAGSHKSGVRAAREHLFENAYYLLTPAGRKDAAAARRLEEFLGVTKAKLAVVSAAEHDAMTAVVSHFPHLVAASLVRRLEDEAEDRPFARELAAGGFRDLTRIASSNPDMWRDITIQNRDELLDQFDLWQQEMEAVRGIVERGNPDEIRRFYDGARAYRDALPLKAQGALFASFDLNVDIPDNPGAISEITGILAEAGISITNVRIVESRADVFGILVVSFQTADDREKGRLCLMEKTGYEINIT</sequence>
<dbReference type="InterPro" id="IPR002912">
    <property type="entry name" value="ACT_dom"/>
</dbReference>
<dbReference type="SUPFAM" id="SSF51735">
    <property type="entry name" value="NAD(P)-binding Rossmann-fold domains"/>
    <property type="match status" value="1"/>
</dbReference>
<keyword evidence="6 12" id="KW-0560">Oxidoreductase</keyword>
<dbReference type="NCBIfam" id="NF005107">
    <property type="entry name" value="PRK06545.1-5"/>
    <property type="match status" value="1"/>
</dbReference>
<dbReference type="InterPro" id="IPR036291">
    <property type="entry name" value="NAD(P)-bd_dom_sf"/>
</dbReference>
<dbReference type="SUPFAM" id="SSF55021">
    <property type="entry name" value="ACT-like"/>
    <property type="match status" value="1"/>
</dbReference>
<evidence type="ECO:0000256" key="5">
    <source>
        <dbReference type="ARBA" id="ARBA00022498"/>
    </source>
</evidence>